<dbReference type="AlphaFoldDB" id="A0A1F7Z1W3"/>
<reference evidence="2 3" key="1">
    <citation type="journal article" date="2016" name="Nat. Commun.">
        <title>Thousands of microbial genomes shed light on interconnected biogeochemical processes in an aquifer system.</title>
        <authorList>
            <person name="Anantharaman K."/>
            <person name="Brown C.T."/>
            <person name="Hug L.A."/>
            <person name="Sharon I."/>
            <person name="Castelle C.J."/>
            <person name="Probst A.J."/>
            <person name="Thomas B.C."/>
            <person name="Singh A."/>
            <person name="Wilkins M.J."/>
            <person name="Karaoz U."/>
            <person name="Brodie E.L."/>
            <person name="Williams K.H."/>
            <person name="Hubbard S.S."/>
            <person name="Banfield J.F."/>
        </authorList>
    </citation>
    <scope>NUCLEOTIDE SEQUENCE [LARGE SCALE GENOMIC DNA]</scope>
</reference>
<dbReference type="STRING" id="1802505.A3D01_01195"/>
<keyword evidence="1" id="KW-1133">Transmembrane helix</keyword>
<keyword evidence="1" id="KW-0812">Transmembrane</keyword>
<sequence length="202" mass="22999">MKNQKGIIHLFVIIILALAVVGGIGYYAYKNGQIRLTPPQEFTSQPTPLLESTANWKTYRDKAYGFEFKFPENLNQDFADGPAGSSTNFYNSQFILSVTANPPATNASDFVQNILDRKPGYPNCDLFPTCDEHTFQVKKKLLANNVYADIVSGPSTEEDKIDEIYFIDNRNNQTVQLWFTFEDKEEPKTLKNQILSTFQFLD</sequence>
<protein>
    <submittedName>
        <fullName evidence="2">Uncharacterized protein</fullName>
    </submittedName>
</protein>
<accession>A0A1F7Z1W3</accession>
<name>A0A1F7Z1W3_9BACT</name>
<dbReference type="Proteomes" id="UP000177169">
    <property type="component" value="Unassembled WGS sequence"/>
</dbReference>
<proteinExistence type="predicted"/>
<evidence type="ECO:0000256" key="1">
    <source>
        <dbReference type="SAM" id="Phobius"/>
    </source>
</evidence>
<evidence type="ECO:0000313" key="3">
    <source>
        <dbReference type="Proteomes" id="UP000177169"/>
    </source>
</evidence>
<gene>
    <name evidence="2" type="ORF">A3D01_01195</name>
</gene>
<organism evidence="2 3">
    <name type="scientific">Candidatus Woesebacteria bacterium RIFCSPHIGHO2_02_FULL_39_13</name>
    <dbReference type="NCBI Taxonomy" id="1802505"/>
    <lineage>
        <taxon>Bacteria</taxon>
        <taxon>Candidatus Woeseibacteriota</taxon>
    </lineage>
</organism>
<dbReference type="EMBL" id="MGGR01000016">
    <property type="protein sequence ID" value="OGM33552.1"/>
    <property type="molecule type" value="Genomic_DNA"/>
</dbReference>
<feature type="transmembrane region" description="Helical" evidence="1">
    <location>
        <begin position="7"/>
        <end position="29"/>
    </location>
</feature>
<evidence type="ECO:0000313" key="2">
    <source>
        <dbReference type="EMBL" id="OGM33552.1"/>
    </source>
</evidence>
<keyword evidence="1" id="KW-0472">Membrane</keyword>
<comment type="caution">
    <text evidence="2">The sequence shown here is derived from an EMBL/GenBank/DDBJ whole genome shotgun (WGS) entry which is preliminary data.</text>
</comment>